<sequence length="69" mass="7433">MITRLFDNAHVLFQATDENGFNEIAIGASVDGGGQIVLEQEGRHIVINPGSVNDLCRLLKKLQKEGANG</sequence>
<dbReference type="RefSeq" id="WP_057629534.1">
    <property type="nucleotide sequence ID" value="NZ_LDJJ01000051.1"/>
</dbReference>
<accession>A0A0R0CI19</accession>
<protein>
    <submittedName>
        <fullName evidence="1">Uncharacterized protein</fullName>
    </submittedName>
</protein>
<proteinExistence type="predicted"/>
<organism evidence="1 2">
    <name type="scientific">Stenotrophomonas terrae</name>
    <dbReference type="NCBI Taxonomy" id="405446"/>
    <lineage>
        <taxon>Bacteria</taxon>
        <taxon>Pseudomonadati</taxon>
        <taxon>Pseudomonadota</taxon>
        <taxon>Gammaproteobacteria</taxon>
        <taxon>Lysobacterales</taxon>
        <taxon>Lysobacteraceae</taxon>
        <taxon>Stenotrophomonas</taxon>
    </lineage>
</organism>
<dbReference type="AlphaFoldDB" id="A0A0R0CI19"/>
<evidence type="ECO:0000313" key="2">
    <source>
        <dbReference type="Proteomes" id="UP000051863"/>
    </source>
</evidence>
<keyword evidence="2" id="KW-1185">Reference proteome</keyword>
<dbReference type="EMBL" id="LDJJ01000051">
    <property type="protein sequence ID" value="KRG65818.1"/>
    <property type="molecule type" value="Genomic_DNA"/>
</dbReference>
<reference evidence="1 2" key="1">
    <citation type="submission" date="2015-05" db="EMBL/GenBank/DDBJ databases">
        <title>Genome sequencing and analysis of members of genus Stenotrophomonas.</title>
        <authorList>
            <person name="Patil P.P."/>
            <person name="Midha S."/>
            <person name="Patil P.B."/>
        </authorList>
    </citation>
    <scope>NUCLEOTIDE SEQUENCE [LARGE SCALE GENOMIC DNA]</scope>
    <source>
        <strain evidence="1 2">DSM 18941</strain>
    </source>
</reference>
<evidence type="ECO:0000313" key="1">
    <source>
        <dbReference type="EMBL" id="KRG65818.1"/>
    </source>
</evidence>
<dbReference type="Proteomes" id="UP000051863">
    <property type="component" value="Unassembled WGS sequence"/>
</dbReference>
<gene>
    <name evidence="1" type="ORF">ABB27_14740</name>
</gene>
<comment type="caution">
    <text evidence="1">The sequence shown here is derived from an EMBL/GenBank/DDBJ whole genome shotgun (WGS) entry which is preliminary data.</text>
</comment>
<name>A0A0R0CI19_9GAMM</name>
<dbReference type="PATRIC" id="fig|405446.3.peg.2696"/>
<dbReference type="OrthoDB" id="6058400at2"/>